<feature type="chain" id="PRO_5015359072" evidence="1">
    <location>
        <begin position="21"/>
        <end position="287"/>
    </location>
</feature>
<name>A0A2R4VRX6_9PROT</name>
<proteinExistence type="predicted"/>
<evidence type="ECO:0000313" key="2">
    <source>
        <dbReference type="EMBL" id="AWB07151.1"/>
    </source>
</evidence>
<feature type="signal peptide" evidence="1">
    <location>
        <begin position="1"/>
        <end position="20"/>
    </location>
</feature>
<accession>A0A2R4VRX6</accession>
<dbReference type="GO" id="GO:0030001">
    <property type="term" value="P:metal ion transport"/>
    <property type="evidence" value="ECO:0007669"/>
    <property type="project" value="InterPro"/>
</dbReference>
<dbReference type="OrthoDB" id="6104586at2"/>
<keyword evidence="2" id="KW-0614">Plasmid</keyword>
<organism evidence="2 3">
    <name type="scientific">Azospirillum humicireducens</name>
    <dbReference type="NCBI Taxonomy" id="1226968"/>
    <lineage>
        <taxon>Bacteria</taxon>
        <taxon>Pseudomonadati</taxon>
        <taxon>Pseudomonadota</taxon>
        <taxon>Alphaproteobacteria</taxon>
        <taxon>Rhodospirillales</taxon>
        <taxon>Azospirillaceae</taxon>
        <taxon>Azospirillum</taxon>
    </lineage>
</organism>
<dbReference type="PANTHER" id="PTHR42953:SF4">
    <property type="entry name" value="METAL ABC TRANSPORTER SUBSTRATE-BINDING PROTEIN"/>
    <property type="match status" value="1"/>
</dbReference>
<geneLocation type="plasmid" evidence="2 3">
    <name>pYZ2</name>
</geneLocation>
<dbReference type="SUPFAM" id="SSF53807">
    <property type="entry name" value="Helical backbone' metal receptor"/>
    <property type="match status" value="1"/>
</dbReference>
<evidence type="ECO:0000256" key="1">
    <source>
        <dbReference type="SAM" id="SignalP"/>
    </source>
</evidence>
<dbReference type="Proteomes" id="UP000077405">
    <property type="component" value="Plasmid pYZ2"/>
</dbReference>
<dbReference type="Gene3D" id="3.40.50.1980">
    <property type="entry name" value="Nitrogenase molybdenum iron protein domain"/>
    <property type="match status" value="1"/>
</dbReference>
<dbReference type="InterPro" id="IPR050492">
    <property type="entry name" value="Bact_metal-bind_prot9"/>
</dbReference>
<dbReference type="KEGG" id="ahu:A6A40_18950"/>
<protein>
    <submittedName>
        <fullName evidence="2">ABC transporter substrate-binding protein</fullName>
    </submittedName>
</protein>
<gene>
    <name evidence="2" type="ORF">A6A40_18950</name>
</gene>
<dbReference type="PANTHER" id="PTHR42953">
    <property type="entry name" value="HIGH-AFFINITY ZINC UPTAKE SYSTEM PROTEIN ZNUA-RELATED"/>
    <property type="match status" value="1"/>
</dbReference>
<evidence type="ECO:0000313" key="3">
    <source>
        <dbReference type="Proteomes" id="UP000077405"/>
    </source>
</evidence>
<dbReference type="Pfam" id="PF01297">
    <property type="entry name" value="ZnuA"/>
    <property type="match status" value="1"/>
</dbReference>
<keyword evidence="1" id="KW-0732">Signal</keyword>
<dbReference type="RefSeq" id="WP_108547448.1">
    <property type="nucleotide sequence ID" value="NZ_CP028903.1"/>
</dbReference>
<dbReference type="AlphaFoldDB" id="A0A2R4VRX6"/>
<dbReference type="InterPro" id="IPR006127">
    <property type="entry name" value="ZnuA-like"/>
</dbReference>
<dbReference type="GO" id="GO:0046872">
    <property type="term" value="F:metal ion binding"/>
    <property type="evidence" value="ECO:0007669"/>
    <property type="project" value="InterPro"/>
</dbReference>
<reference evidence="2 3" key="1">
    <citation type="submission" date="2018-04" db="EMBL/GenBank/DDBJ databases">
        <title>Complete genome sequence of the nitrogen-fixing bacterium Azospirillum humicireducens type strain SgZ-5.</title>
        <authorList>
            <person name="Yu Z."/>
        </authorList>
    </citation>
    <scope>NUCLEOTIDE SEQUENCE [LARGE SCALE GENOMIC DNA]</scope>
    <source>
        <strain evidence="2 3">SgZ-5</strain>
        <plasmid evidence="2 3">pYZ2</plasmid>
    </source>
</reference>
<dbReference type="EMBL" id="CP028903">
    <property type="protein sequence ID" value="AWB07151.1"/>
    <property type="molecule type" value="Genomic_DNA"/>
</dbReference>
<keyword evidence="3" id="KW-1185">Reference proteome</keyword>
<sequence>MKRVTLAALLLLSTMAGASAETVLAGHPVTAGLARALTKGTPVVVEAVVPPAIPMGRQHAFLAGRGGAMLAEAARKADAVLTLRSAWAEDPLYPLARRANIRLIEIDAARPVDGALPGIAVNGSTAFPWLGIANAGRMADILAADLRRLYPESAGTIDANLAVLKRGLLMVSSSSAKAFAALPDPSAAALSDRFATLAADLGLDLRRVWTGDDRDWTPDRLAELTATLKAESIPVVLHHRQPAPEIVRAVTDGGARLVVLDSLENGPPAEMDMALSRIAEQVEAGLR</sequence>